<dbReference type="InterPro" id="IPR036593">
    <property type="entry name" value="CPE0013-like_sf"/>
</dbReference>
<dbReference type="AlphaFoldDB" id="A0A3G1KM16"/>
<dbReference type="RefSeq" id="WP_148132626.1">
    <property type="nucleotide sequence ID" value="NZ_CP017634.1"/>
</dbReference>
<dbReference type="InterPro" id="IPR012460">
    <property type="entry name" value="DUF1667"/>
</dbReference>
<evidence type="ECO:0000313" key="1">
    <source>
        <dbReference type="EMBL" id="ATW23483.1"/>
    </source>
</evidence>
<gene>
    <name evidence="1" type="ORF">DCMF_00545</name>
</gene>
<dbReference type="EMBL" id="CP017634">
    <property type="protein sequence ID" value="ATW23483.1"/>
    <property type="molecule type" value="Genomic_DNA"/>
</dbReference>
<dbReference type="SUPFAM" id="SSF160148">
    <property type="entry name" value="CPE0013-like"/>
    <property type="match status" value="1"/>
</dbReference>
<dbReference type="OrthoDB" id="9811531at2"/>
<sequence length="121" mass="13234">MMKKEITCIICPNSCGIAIEMEGNEIKSIAGESCKKGLAYARQEIRDPRRTVTTLVKVKGGDLPLVSVRTTKPIPKDKIFTAMAEIKKMEIEAPVNINQVIIPNVANLDAKIIATKNVLKA</sequence>
<accession>A0A3G1KM16</accession>
<organism evidence="1 2">
    <name type="scientific">Formimonas warabiya</name>
    <dbReference type="NCBI Taxonomy" id="1761012"/>
    <lineage>
        <taxon>Bacteria</taxon>
        <taxon>Bacillati</taxon>
        <taxon>Bacillota</taxon>
        <taxon>Clostridia</taxon>
        <taxon>Eubacteriales</taxon>
        <taxon>Peptococcaceae</taxon>
        <taxon>Candidatus Formimonas</taxon>
    </lineage>
</organism>
<dbReference type="PANTHER" id="PTHR39450">
    <property type="entry name" value="MOLYBDOPTERIN OXIDOREDUCTASE, 4FE-4S CLUSTER-BINDING SUBUNIT"/>
    <property type="match status" value="1"/>
</dbReference>
<dbReference type="Proteomes" id="UP000323521">
    <property type="component" value="Chromosome"/>
</dbReference>
<keyword evidence="2" id="KW-1185">Reference proteome</keyword>
<dbReference type="SUPFAM" id="SSF53706">
    <property type="entry name" value="Formate dehydrogenase/DMSO reductase, domains 1-3"/>
    <property type="match status" value="1"/>
</dbReference>
<dbReference type="KEGG" id="fwa:DCMF_00545"/>
<dbReference type="Gene3D" id="3.10.530.10">
    <property type="entry name" value="CPE0013-like"/>
    <property type="match status" value="1"/>
</dbReference>
<proteinExistence type="predicted"/>
<name>A0A3G1KM16_FORW1</name>
<dbReference type="PANTHER" id="PTHR39450:SF1">
    <property type="entry name" value="DUF1667 DOMAIN-CONTAINING PROTEIN"/>
    <property type="match status" value="1"/>
</dbReference>
<dbReference type="Pfam" id="PF07892">
    <property type="entry name" value="DUF1667"/>
    <property type="match status" value="1"/>
</dbReference>
<protein>
    <submittedName>
        <fullName evidence="1">Molybdopterin oxidoreductase</fullName>
    </submittedName>
</protein>
<reference evidence="1 2" key="1">
    <citation type="submission" date="2016-10" db="EMBL/GenBank/DDBJ databases">
        <title>Complete Genome Sequence of Peptococcaceae strain DCMF.</title>
        <authorList>
            <person name="Edwards R.J."/>
            <person name="Holland S.I."/>
            <person name="Deshpande N.P."/>
            <person name="Wong Y.K."/>
            <person name="Ertan H."/>
            <person name="Manefield M."/>
            <person name="Russell T.L."/>
            <person name="Lee M.J."/>
        </authorList>
    </citation>
    <scope>NUCLEOTIDE SEQUENCE [LARGE SCALE GENOMIC DNA]</scope>
    <source>
        <strain evidence="1 2">DCMF</strain>
    </source>
</reference>
<evidence type="ECO:0000313" key="2">
    <source>
        <dbReference type="Proteomes" id="UP000323521"/>
    </source>
</evidence>